<feature type="domain" description="ABC transporter" evidence="6">
    <location>
        <begin position="18"/>
        <end position="272"/>
    </location>
</feature>
<dbReference type="STRING" id="797209.GCA_000376445_03676"/>
<keyword evidence="2" id="KW-0813">Transport</keyword>
<keyword evidence="3" id="KW-0547">Nucleotide-binding</keyword>
<dbReference type="eggNOG" id="arCOG00184">
    <property type="taxonomic scope" value="Archaea"/>
</dbReference>
<dbReference type="Proteomes" id="UP000184203">
    <property type="component" value="Unassembled WGS sequence"/>
</dbReference>
<dbReference type="NCBIfam" id="TIGR01727">
    <property type="entry name" value="oligo_HPY"/>
    <property type="match status" value="1"/>
</dbReference>
<evidence type="ECO:0000259" key="6">
    <source>
        <dbReference type="PROSITE" id="PS50893"/>
    </source>
</evidence>
<protein>
    <submittedName>
        <fullName evidence="7">Oligopeptide/dipeptide ABC transporter, ATPase subunit</fullName>
    </submittedName>
    <submittedName>
        <fullName evidence="8">Peptide/nickel transport system ATP-binding protein</fullName>
    </submittedName>
</protein>
<dbReference type="PROSITE" id="PS00211">
    <property type="entry name" value="ABC_TRANSPORTER_1"/>
    <property type="match status" value="1"/>
</dbReference>
<dbReference type="InterPro" id="IPR027417">
    <property type="entry name" value="P-loop_NTPase"/>
</dbReference>
<gene>
    <name evidence="8" type="ORF">SAMN05444342_3269</name>
    <name evidence="7" type="ORF">ZOD2009_03777</name>
</gene>
<dbReference type="PANTHER" id="PTHR43776:SF7">
    <property type="entry name" value="D,D-DIPEPTIDE TRANSPORT ATP-BINDING PROTEIN DDPF-RELATED"/>
    <property type="match status" value="1"/>
</dbReference>
<dbReference type="FunFam" id="3.40.50.300:FF:000016">
    <property type="entry name" value="Oligopeptide ABC transporter ATP-binding component"/>
    <property type="match status" value="1"/>
</dbReference>
<dbReference type="AlphaFoldDB" id="E7QPL7"/>
<dbReference type="PANTHER" id="PTHR43776">
    <property type="entry name" value="TRANSPORT ATP-BINDING PROTEIN"/>
    <property type="match status" value="1"/>
</dbReference>
<dbReference type="Proteomes" id="UP000003751">
    <property type="component" value="Unassembled WGS sequence"/>
</dbReference>
<reference evidence="8" key="2">
    <citation type="submission" date="2016-11" db="EMBL/GenBank/DDBJ databases">
        <authorList>
            <person name="Jaros S."/>
            <person name="Januszkiewicz K."/>
            <person name="Wedrychowicz H."/>
        </authorList>
    </citation>
    <scope>NUCLEOTIDE SEQUENCE [LARGE SCALE GENOMIC DNA]</scope>
    <source>
        <strain evidence="8">DX253</strain>
    </source>
</reference>
<evidence type="ECO:0000313" key="8">
    <source>
        <dbReference type="EMBL" id="SHL20803.1"/>
    </source>
</evidence>
<evidence type="ECO:0000313" key="10">
    <source>
        <dbReference type="Proteomes" id="UP000184203"/>
    </source>
</evidence>
<dbReference type="InterPro" id="IPR017871">
    <property type="entry name" value="ABC_transporter-like_CS"/>
</dbReference>
<evidence type="ECO:0000256" key="4">
    <source>
        <dbReference type="ARBA" id="ARBA00022840"/>
    </source>
</evidence>
<dbReference type="OrthoDB" id="18209at2157"/>
<organism evidence="7 9">
    <name type="scientific">Haladaptatus paucihalophilus DX253</name>
    <dbReference type="NCBI Taxonomy" id="797209"/>
    <lineage>
        <taxon>Archaea</taxon>
        <taxon>Methanobacteriati</taxon>
        <taxon>Methanobacteriota</taxon>
        <taxon>Stenosarchaea group</taxon>
        <taxon>Halobacteria</taxon>
        <taxon>Halobacteriales</taxon>
        <taxon>Haladaptataceae</taxon>
        <taxon>Haladaptatus</taxon>
    </lineage>
</organism>
<dbReference type="SUPFAM" id="SSF52540">
    <property type="entry name" value="P-loop containing nucleoside triphosphate hydrolases"/>
    <property type="match status" value="1"/>
</dbReference>
<evidence type="ECO:0000256" key="1">
    <source>
        <dbReference type="ARBA" id="ARBA00005417"/>
    </source>
</evidence>
<keyword evidence="10" id="KW-1185">Reference proteome</keyword>
<dbReference type="InterPro" id="IPR013563">
    <property type="entry name" value="Oligopep_ABC_C"/>
</dbReference>
<dbReference type="InterPro" id="IPR003593">
    <property type="entry name" value="AAA+_ATPase"/>
</dbReference>
<sequence>MSMQLTSADETSDTEPLLAVRGLKKHFDQSGGVLDRLVGDTASVRAVDGVDLTVTEGETLAIVGESGCGKSTLGRTILNLHDATDGSVEYRGTNLSELSQQEMRPYRRDLQMIFQDPLASLNPRQTVGEIITAPMEVHGIGDSDEGRLERTKDLLRRVGLKAGHIERYPNQFSGGQQQRVGIARALALEPELIIADEPVSALDVSVQAQILNLLDELQDDLGLSLVFIAHNLSVVRHVADRVAVMYLGRIVETAPVAELYENPQHPYTKSLLSAVPRIDPADRDERIILEGSVPSPLDPPSGCRFHTRCPMVIPPEDWAGTDEAFRAAFAFRNHVLSGELDPDAARTRLEAEGRETDDSSVASYLVAQLLPGDPEALPSDAGEAVRSAADALAAADHERANEIVENAFPSPCERETPQPTDAGDGHAAACHRVTSQGS</sequence>
<dbReference type="PATRIC" id="fig|797209.4.peg.743"/>
<dbReference type="GO" id="GO:0005524">
    <property type="term" value="F:ATP binding"/>
    <property type="evidence" value="ECO:0007669"/>
    <property type="project" value="UniProtKB-KW"/>
</dbReference>
<proteinExistence type="inferred from homology"/>
<dbReference type="SMART" id="SM00382">
    <property type="entry name" value="AAA"/>
    <property type="match status" value="1"/>
</dbReference>
<dbReference type="CDD" id="cd03257">
    <property type="entry name" value="ABC_NikE_OppD_transporters"/>
    <property type="match status" value="1"/>
</dbReference>
<comment type="similarity">
    <text evidence="1">Belongs to the ABC transporter superfamily.</text>
</comment>
<feature type="region of interest" description="Disordered" evidence="5">
    <location>
        <begin position="406"/>
        <end position="438"/>
    </location>
</feature>
<reference evidence="10" key="3">
    <citation type="submission" date="2016-11" db="EMBL/GenBank/DDBJ databases">
        <authorList>
            <person name="Varghese N."/>
            <person name="Submissions S."/>
        </authorList>
    </citation>
    <scope>NUCLEOTIDE SEQUENCE [LARGE SCALE GENOMIC DNA]</scope>
    <source>
        <strain evidence="10">DX253</strain>
    </source>
</reference>
<name>E7QPL7_HALPU</name>
<keyword evidence="4 8" id="KW-0067">ATP-binding</keyword>
<dbReference type="Pfam" id="PF08352">
    <property type="entry name" value="oligo_HPY"/>
    <property type="match status" value="1"/>
</dbReference>
<evidence type="ECO:0000256" key="5">
    <source>
        <dbReference type="SAM" id="MobiDB-lite"/>
    </source>
</evidence>
<dbReference type="RefSeq" id="WP_007977179.1">
    <property type="nucleotide sequence ID" value="NZ_AEMG01000003.1"/>
</dbReference>
<dbReference type="Gene3D" id="3.40.50.300">
    <property type="entry name" value="P-loop containing nucleotide triphosphate hydrolases"/>
    <property type="match status" value="1"/>
</dbReference>
<dbReference type="Pfam" id="PF00005">
    <property type="entry name" value="ABC_tran"/>
    <property type="match status" value="1"/>
</dbReference>
<dbReference type="GO" id="GO:0015833">
    <property type="term" value="P:peptide transport"/>
    <property type="evidence" value="ECO:0007669"/>
    <property type="project" value="InterPro"/>
</dbReference>
<dbReference type="InterPro" id="IPR050319">
    <property type="entry name" value="ABC_transp_ATP-bind"/>
</dbReference>
<dbReference type="EMBL" id="AEMG01000003">
    <property type="protein sequence ID" value="EFW93500.1"/>
    <property type="molecule type" value="Genomic_DNA"/>
</dbReference>
<dbReference type="GO" id="GO:0016887">
    <property type="term" value="F:ATP hydrolysis activity"/>
    <property type="evidence" value="ECO:0007669"/>
    <property type="project" value="InterPro"/>
</dbReference>
<dbReference type="PROSITE" id="PS50893">
    <property type="entry name" value="ABC_TRANSPORTER_2"/>
    <property type="match status" value="1"/>
</dbReference>
<dbReference type="EMBL" id="FRAN01000005">
    <property type="protein sequence ID" value="SHL20803.1"/>
    <property type="molecule type" value="Genomic_DNA"/>
</dbReference>
<evidence type="ECO:0000313" key="7">
    <source>
        <dbReference type="EMBL" id="EFW93500.1"/>
    </source>
</evidence>
<dbReference type="GO" id="GO:0055085">
    <property type="term" value="P:transmembrane transport"/>
    <property type="evidence" value="ECO:0007669"/>
    <property type="project" value="UniProtKB-ARBA"/>
</dbReference>
<reference evidence="7 9" key="1">
    <citation type="journal article" date="2014" name="ISME J.">
        <title>Trehalose/2-sulfotrehalose biosynthesis and glycine-betaine uptake are widely spread mechanisms for osmoadaptation in the Halobacteriales.</title>
        <authorList>
            <person name="Youssef N.H."/>
            <person name="Savage-Ashlock K.N."/>
            <person name="McCully A.L."/>
            <person name="Luedtke B."/>
            <person name="Shaw E.I."/>
            <person name="Hoff W.D."/>
            <person name="Elshahed M.S."/>
        </authorList>
    </citation>
    <scope>NUCLEOTIDE SEQUENCE [LARGE SCALE GENOMIC DNA]</scope>
    <source>
        <strain evidence="7 9">DX253</strain>
    </source>
</reference>
<evidence type="ECO:0000313" key="9">
    <source>
        <dbReference type="Proteomes" id="UP000003751"/>
    </source>
</evidence>
<evidence type="ECO:0000256" key="3">
    <source>
        <dbReference type="ARBA" id="ARBA00022741"/>
    </source>
</evidence>
<evidence type="ECO:0000256" key="2">
    <source>
        <dbReference type="ARBA" id="ARBA00022448"/>
    </source>
</evidence>
<accession>E7QPL7</accession>
<dbReference type="InterPro" id="IPR003439">
    <property type="entry name" value="ABC_transporter-like_ATP-bd"/>
</dbReference>